<accession>A0A1V0RTU9</accession>
<sequence>MTTKAKTKSPRKTTTRTTTKTGAAKPRTTRKVAPPQEAAPEAEIAVVAETVSAETDTGNVITLAVAEAIPTDSGPELKKQELIDKVLAKGDIKKKNAKPVVEAVLEVLGEVLAEGREINLPPLGKIKINRVRDMANARIIIAKIRQAKPGAGPDTEADDDDSDEDMKEGVAQGEE</sequence>
<evidence type="ECO:0000256" key="3">
    <source>
        <dbReference type="SAM" id="MobiDB-lite"/>
    </source>
</evidence>
<dbReference type="SUPFAM" id="SSF47729">
    <property type="entry name" value="IHF-like DNA-binding proteins"/>
    <property type="match status" value="1"/>
</dbReference>
<dbReference type="GO" id="GO:0003677">
    <property type="term" value="F:DNA binding"/>
    <property type="evidence" value="ECO:0007669"/>
    <property type="project" value="UniProtKB-KW"/>
</dbReference>
<evidence type="ECO:0000256" key="1">
    <source>
        <dbReference type="ARBA" id="ARBA00010529"/>
    </source>
</evidence>
<comment type="similarity">
    <text evidence="1">Belongs to the bacterial histone-like protein family.</text>
</comment>
<dbReference type="KEGG" id="rmm:ROSMUCSMR3_03718"/>
<dbReference type="EMBL" id="CP020474">
    <property type="protein sequence ID" value="ARE85169.1"/>
    <property type="molecule type" value="Genomic_DNA"/>
</dbReference>
<dbReference type="Pfam" id="PF00216">
    <property type="entry name" value="Bac_DNA_binding"/>
    <property type="match status" value="1"/>
</dbReference>
<feature type="compositionally biased region" description="Low complexity" evidence="3">
    <location>
        <begin position="15"/>
        <end position="40"/>
    </location>
</feature>
<dbReference type="InterPro" id="IPR000119">
    <property type="entry name" value="Hist_DNA-bd"/>
</dbReference>
<feature type="compositionally biased region" description="Acidic residues" evidence="3">
    <location>
        <begin position="155"/>
        <end position="166"/>
    </location>
</feature>
<dbReference type="OrthoDB" id="7873378at2"/>
<dbReference type="Proteomes" id="UP000192273">
    <property type="component" value="Chromosome"/>
</dbReference>
<evidence type="ECO:0000313" key="5">
    <source>
        <dbReference type="Proteomes" id="UP000192273"/>
    </source>
</evidence>
<feature type="region of interest" description="Disordered" evidence="3">
    <location>
        <begin position="147"/>
        <end position="175"/>
    </location>
</feature>
<dbReference type="GO" id="GO:0030527">
    <property type="term" value="F:structural constituent of chromatin"/>
    <property type="evidence" value="ECO:0007669"/>
    <property type="project" value="InterPro"/>
</dbReference>
<dbReference type="Gene3D" id="4.10.520.10">
    <property type="entry name" value="IHF-like DNA-binding proteins"/>
    <property type="match status" value="1"/>
</dbReference>
<evidence type="ECO:0000256" key="2">
    <source>
        <dbReference type="ARBA" id="ARBA00023125"/>
    </source>
</evidence>
<proteinExistence type="inferred from homology"/>
<keyword evidence="2" id="KW-0238">DNA-binding</keyword>
<dbReference type="RefSeq" id="WP_081508298.1">
    <property type="nucleotide sequence ID" value="NZ_CP020474.1"/>
</dbReference>
<name>A0A1V0RTU9_9RHOB</name>
<protein>
    <submittedName>
        <fullName evidence="4">Integration host factor subunit alpha</fullName>
    </submittedName>
</protein>
<organism evidence="4 5">
    <name type="scientific">Roseovarius mucosus</name>
    <dbReference type="NCBI Taxonomy" id="215743"/>
    <lineage>
        <taxon>Bacteria</taxon>
        <taxon>Pseudomonadati</taxon>
        <taxon>Pseudomonadota</taxon>
        <taxon>Alphaproteobacteria</taxon>
        <taxon>Rhodobacterales</taxon>
        <taxon>Roseobacteraceae</taxon>
        <taxon>Roseovarius</taxon>
    </lineage>
</organism>
<feature type="region of interest" description="Disordered" evidence="3">
    <location>
        <begin position="1"/>
        <end position="40"/>
    </location>
</feature>
<dbReference type="InterPro" id="IPR010992">
    <property type="entry name" value="IHF-like_DNA-bd_dom_sf"/>
</dbReference>
<feature type="compositionally biased region" description="Basic residues" evidence="3">
    <location>
        <begin position="1"/>
        <end position="14"/>
    </location>
</feature>
<gene>
    <name evidence="4" type="primary">ihfA</name>
    <name evidence="4" type="ORF">ROSMUCSMR3_03718</name>
</gene>
<evidence type="ECO:0000313" key="4">
    <source>
        <dbReference type="EMBL" id="ARE85169.1"/>
    </source>
</evidence>
<dbReference type="AlphaFoldDB" id="A0A1V0RTU9"/>
<keyword evidence="5" id="KW-1185">Reference proteome</keyword>
<reference evidence="4 5" key="1">
    <citation type="submission" date="2017-03" db="EMBL/GenBank/DDBJ databases">
        <title>Genome Sequence of Roseovarius mucosus strain SMR3 Isolated from a culture of the Diatom Skeletonema marinoi.</title>
        <authorList>
            <person name="Topel M."/>
            <person name="Pinder M."/>
            <person name="Johansson O.N."/>
            <person name="Kourtchenko O."/>
            <person name="Godhe A."/>
            <person name="Clarke A.K."/>
        </authorList>
    </citation>
    <scope>NUCLEOTIDE SEQUENCE [LARGE SCALE GENOMIC DNA]</scope>
    <source>
        <strain evidence="4 5">SMR3</strain>
    </source>
</reference>